<name>A0A5C6RSI7_9FLAO</name>
<proteinExistence type="predicted"/>
<feature type="transmembrane region" description="Helical" evidence="1">
    <location>
        <begin position="12"/>
        <end position="29"/>
    </location>
</feature>
<reference evidence="2 3" key="1">
    <citation type="submission" date="2019-08" db="EMBL/GenBank/DDBJ databases">
        <title>Genome of Vicingus serpentipes NCIMB 15042.</title>
        <authorList>
            <person name="Bowman J.P."/>
        </authorList>
    </citation>
    <scope>NUCLEOTIDE SEQUENCE [LARGE SCALE GENOMIC DNA]</scope>
    <source>
        <strain evidence="2 3">NCIMB 15042</strain>
    </source>
</reference>
<keyword evidence="3" id="KW-1185">Reference proteome</keyword>
<dbReference type="AlphaFoldDB" id="A0A5C6RSI7"/>
<sequence>MNKKQTKIIKVFLYLFLVIVFLPMLQFSFSPFKLGGLQGAYLLSTMPKLTTSSFLNQNYQDCTAIYLKHQTPFRAELIKVRNQIDYTIHKKINTILTLGKDNYIFDPTYIKAIRGEDYLNDEVLTSKITSILKTKTKLDSLNIPLLICFAPNKANYYSEKLIPKPIEVEATNHNYYKKNLLEGRINIIDFDSIFNELKTTSKYPLIPKYGAHWSTFGAYNSANILFNKLNTITKKETSSLILDSIYLTANIKFSDDDYLPSLNLLEKLESPKMAYPIFNFNVQNKLNVLFISDSFCWSFYDLDIPKNSFTQNSELWYYNKTKFDIDKNKIGPTSNIIQSKDIVNRDLIIILSSAPSLIDFGFGFFEQIEQMHEQ</sequence>
<keyword evidence="1" id="KW-0472">Membrane</keyword>
<gene>
    <name evidence="2" type="ORF">FRY74_08260</name>
</gene>
<organism evidence="2 3">
    <name type="scientific">Vicingus serpentipes</name>
    <dbReference type="NCBI Taxonomy" id="1926625"/>
    <lineage>
        <taxon>Bacteria</taxon>
        <taxon>Pseudomonadati</taxon>
        <taxon>Bacteroidota</taxon>
        <taxon>Flavobacteriia</taxon>
        <taxon>Flavobacteriales</taxon>
        <taxon>Vicingaceae</taxon>
        <taxon>Vicingus</taxon>
    </lineage>
</organism>
<evidence type="ECO:0008006" key="4">
    <source>
        <dbReference type="Google" id="ProtNLM"/>
    </source>
</evidence>
<dbReference type="OrthoDB" id="175771at2"/>
<evidence type="ECO:0000256" key="1">
    <source>
        <dbReference type="SAM" id="Phobius"/>
    </source>
</evidence>
<evidence type="ECO:0000313" key="2">
    <source>
        <dbReference type="EMBL" id="TXB65406.1"/>
    </source>
</evidence>
<dbReference type="Proteomes" id="UP000321721">
    <property type="component" value="Unassembled WGS sequence"/>
</dbReference>
<keyword evidence="1" id="KW-1133">Transmembrane helix</keyword>
<accession>A0A5C6RSI7</accession>
<dbReference type="RefSeq" id="WP_147100410.1">
    <property type="nucleotide sequence ID" value="NZ_VOOS01000003.1"/>
</dbReference>
<protein>
    <recommendedName>
        <fullName evidence="4">AlgX/AlgJ SGNH hydrolase-like domain-containing protein</fullName>
    </recommendedName>
</protein>
<dbReference type="EMBL" id="VOOS01000003">
    <property type="protein sequence ID" value="TXB65406.1"/>
    <property type="molecule type" value="Genomic_DNA"/>
</dbReference>
<evidence type="ECO:0000313" key="3">
    <source>
        <dbReference type="Proteomes" id="UP000321721"/>
    </source>
</evidence>
<keyword evidence="1" id="KW-0812">Transmembrane</keyword>
<comment type="caution">
    <text evidence="2">The sequence shown here is derived from an EMBL/GenBank/DDBJ whole genome shotgun (WGS) entry which is preliminary data.</text>
</comment>